<dbReference type="OrthoDB" id="3682310at2759"/>
<evidence type="ECO:0000256" key="1">
    <source>
        <dbReference type="SAM" id="Phobius"/>
    </source>
</evidence>
<reference evidence="2 3" key="1">
    <citation type="submission" date="2018-05" db="EMBL/GenBank/DDBJ databases">
        <title>Genome sequencing and assembly of the regulated plant pathogen Lachnellula willkommii and related sister species for the development of diagnostic species identification markers.</title>
        <authorList>
            <person name="Giroux E."/>
            <person name="Bilodeau G."/>
        </authorList>
    </citation>
    <scope>NUCLEOTIDE SEQUENCE [LARGE SCALE GENOMIC DNA]</scope>
    <source>
        <strain evidence="2 3">CBS 268.59</strain>
    </source>
</reference>
<name>A0A8T9CET9_9HELO</name>
<feature type="transmembrane region" description="Helical" evidence="1">
    <location>
        <begin position="64"/>
        <end position="86"/>
    </location>
</feature>
<dbReference type="Proteomes" id="UP000469558">
    <property type="component" value="Unassembled WGS sequence"/>
</dbReference>
<gene>
    <name evidence="2" type="ORF">LSUE1_G002378</name>
</gene>
<sequence length="159" mass="17258">MSALFTSKSGARQAVLPLLPVYMQSGSYIIILAAGCGGAVDQFLYLLFTFVPRNIFGSRIPNSLVAKALISLRIAIGTLVLIFSFIQYYDSSKFHLRAQGAGHFTIEAWTCQTQNRIGDEYAGDFGRLLLSVVLLGVEFWAGGRSRGQGGEKGEDEVQG</sequence>
<comment type="caution">
    <text evidence="2">The sequence shown here is derived from an EMBL/GenBank/DDBJ whole genome shotgun (WGS) entry which is preliminary data.</text>
</comment>
<proteinExistence type="predicted"/>
<keyword evidence="3" id="KW-1185">Reference proteome</keyword>
<dbReference type="EMBL" id="QGMK01000238">
    <property type="protein sequence ID" value="TVY83067.1"/>
    <property type="molecule type" value="Genomic_DNA"/>
</dbReference>
<organism evidence="2 3">
    <name type="scientific">Lachnellula suecica</name>
    <dbReference type="NCBI Taxonomy" id="602035"/>
    <lineage>
        <taxon>Eukaryota</taxon>
        <taxon>Fungi</taxon>
        <taxon>Dikarya</taxon>
        <taxon>Ascomycota</taxon>
        <taxon>Pezizomycotina</taxon>
        <taxon>Leotiomycetes</taxon>
        <taxon>Helotiales</taxon>
        <taxon>Lachnaceae</taxon>
        <taxon>Lachnellula</taxon>
    </lineage>
</organism>
<evidence type="ECO:0000313" key="3">
    <source>
        <dbReference type="Proteomes" id="UP000469558"/>
    </source>
</evidence>
<keyword evidence="1" id="KW-0812">Transmembrane</keyword>
<keyword evidence="1" id="KW-1133">Transmembrane helix</keyword>
<protein>
    <submittedName>
        <fullName evidence="2">Uncharacterized protein</fullName>
    </submittedName>
</protein>
<evidence type="ECO:0000313" key="2">
    <source>
        <dbReference type="EMBL" id="TVY83067.1"/>
    </source>
</evidence>
<feature type="non-terminal residue" evidence="2">
    <location>
        <position position="1"/>
    </location>
</feature>
<accession>A0A8T9CET9</accession>
<dbReference type="AlphaFoldDB" id="A0A8T9CET9"/>
<keyword evidence="1" id="KW-0472">Membrane</keyword>
<feature type="transmembrane region" description="Helical" evidence="1">
    <location>
        <begin position="28"/>
        <end position="52"/>
    </location>
</feature>